<dbReference type="PANTHER" id="PTHR32063:SF8">
    <property type="entry name" value="CATION EFFLUX PROTEIN"/>
    <property type="match status" value="1"/>
</dbReference>
<dbReference type="PRINTS" id="PR00702">
    <property type="entry name" value="ACRIFLAVINRP"/>
</dbReference>
<name>A0A517SIH7_9PLAN</name>
<keyword evidence="4" id="KW-1185">Reference proteome</keyword>
<feature type="transmembrane region" description="Helical" evidence="2">
    <location>
        <begin position="484"/>
        <end position="508"/>
    </location>
</feature>
<dbReference type="InterPro" id="IPR001036">
    <property type="entry name" value="Acrflvin-R"/>
</dbReference>
<dbReference type="PANTHER" id="PTHR32063">
    <property type="match status" value="1"/>
</dbReference>
<feature type="transmembrane region" description="Helical" evidence="2">
    <location>
        <begin position="453"/>
        <end position="472"/>
    </location>
</feature>
<keyword evidence="2" id="KW-0812">Transmembrane</keyword>
<dbReference type="AlphaFoldDB" id="A0A517SIH7"/>
<feature type="transmembrane region" description="Helical" evidence="2">
    <location>
        <begin position="1032"/>
        <end position="1055"/>
    </location>
</feature>
<protein>
    <submittedName>
        <fullName evidence="3">Swarming motility protein SwrC</fullName>
    </submittedName>
</protein>
<dbReference type="InterPro" id="IPR027463">
    <property type="entry name" value="AcrB_DN_DC_subdom"/>
</dbReference>
<dbReference type="SUPFAM" id="SSF82693">
    <property type="entry name" value="Multidrug efflux transporter AcrB pore domain, PN1, PN2, PC1 and PC2 subdomains"/>
    <property type="match status" value="2"/>
</dbReference>
<dbReference type="SUPFAM" id="SSF82866">
    <property type="entry name" value="Multidrug efflux transporter AcrB transmembrane domain"/>
    <property type="match status" value="2"/>
</dbReference>
<feature type="transmembrane region" description="Helical" evidence="2">
    <location>
        <begin position="924"/>
        <end position="946"/>
    </location>
</feature>
<dbReference type="Gene3D" id="3.30.70.1440">
    <property type="entry name" value="Multidrug efflux transporter AcrB pore domain"/>
    <property type="match status" value="1"/>
</dbReference>
<dbReference type="KEGG" id="ccos:Pan44_39640"/>
<dbReference type="EMBL" id="CP036271">
    <property type="protein sequence ID" value="QDT55916.1"/>
    <property type="molecule type" value="Genomic_DNA"/>
</dbReference>
<sequence length="1082" mass="115938">MNPLSFALRRPITVIVLVIAVIAAGSLAIRPKAVDQWLRGYGIELPLSRMPIDIFPSLNLPVIYVCQPYGGMDPAQMEGLLTNYYEYHFLYISGIHHVESRNVQGTALMKLHFHPGTNMAQAMAETINYVNRSRAMMPPGTVPPFVMRFDTGSVPVGYLVLSSGTRTIAEIQDQALFKVRPMFSSLPGVSAPPPFGGSARSIVIRANPERLQAYRLSPDDVIASLSAGNIVSPSGNMRVGDRYPIVPLNSMVKDIRDLGDIPLNVPGGNTVYLRDLGTIEDAADLTTGYALVNGRRAVYILATKRSEASTMSVIDEIKRALPAMQKELPDDIQVAFEFDQSKYVTRAITSLTTEGAIGAILTGLMVLLCLRDWRSALVVVINIPIALITSILGLWICGQTINLMTLGGLALAIGVLVDEATVEVENIHTQFAKCPSIAWAVRRGNAQTAVPRLMSMLCILAVFAPSFVMTGAPREMFAPLSMAVGFAMIASYVLSSTFVPVVSVWLLRHQASGPAESERPGMIRRMYEAVVSSLISLRWITVAAYLAVCGIGITLLWPKLGMEIFPTVDAGEFRLRMRAPDGTHIDRTEELANQALATIQQEVGAENVALTLGYVGTVPPSFPINAVYQFTRGPEEAILRVALKEGSGISTEGMKETLRDKLAAALPDVRFSFEPADIVSEVMSFGSATPIEIAVRGGSIVENRAFLAKVEAALKCIPALRDIQISQSLDYPTVEVNVDREKAGMSGTTVAQVARSIVAATSSSRFVVPNYWPDPKSGIGYQVQVEIPQSAMAGIEDLATVPVRRSGTPVLLRDVADIAAGTMPGEFDRYNMKRELSLTANVAGADLGRTSAEVVKALDAVQRKDTAEKDELVKQGQKPGRVTYELRGQIPPLRQMLSGLGVGLLLAVVVIFLTLSANFQSFRLALVSVSAAPAVITGILLALWLTGSTLNIQSFIGAIMGLGISMANAILLVTFADENRRAGVAIRDSAIVGGSARLRPILMTTGSTLAGVLPMALALGESGQQTAPLGRAVVGALLASTVATLFVLPAVFVFLQSSRTPRSASLDPLDPESPFHSTAATT</sequence>
<proteinExistence type="predicted"/>
<gene>
    <name evidence="3" type="primary">swrC</name>
    <name evidence="3" type="ORF">Pan44_39640</name>
</gene>
<dbReference type="Gene3D" id="1.20.1640.10">
    <property type="entry name" value="Multidrug efflux transporter AcrB transmembrane domain"/>
    <property type="match status" value="2"/>
</dbReference>
<feature type="region of interest" description="Disordered" evidence="1">
    <location>
        <begin position="1061"/>
        <end position="1082"/>
    </location>
</feature>
<feature type="transmembrane region" description="Helical" evidence="2">
    <location>
        <begin position="529"/>
        <end position="557"/>
    </location>
</feature>
<feature type="transmembrane region" description="Helical" evidence="2">
    <location>
        <begin position="952"/>
        <end position="976"/>
    </location>
</feature>
<evidence type="ECO:0000313" key="4">
    <source>
        <dbReference type="Proteomes" id="UP000315700"/>
    </source>
</evidence>
<dbReference type="Proteomes" id="UP000315700">
    <property type="component" value="Chromosome"/>
</dbReference>
<evidence type="ECO:0000256" key="2">
    <source>
        <dbReference type="SAM" id="Phobius"/>
    </source>
</evidence>
<keyword evidence="2" id="KW-0472">Membrane</keyword>
<evidence type="ECO:0000256" key="1">
    <source>
        <dbReference type="SAM" id="MobiDB-lite"/>
    </source>
</evidence>
<dbReference type="Gene3D" id="3.30.70.1430">
    <property type="entry name" value="Multidrug efflux transporter AcrB pore domain"/>
    <property type="match status" value="2"/>
</dbReference>
<reference evidence="3 4" key="1">
    <citation type="submission" date="2019-02" db="EMBL/GenBank/DDBJ databases">
        <title>Deep-cultivation of Planctomycetes and their phenomic and genomic characterization uncovers novel biology.</title>
        <authorList>
            <person name="Wiegand S."/>
            <person name="Jogler M."/>
            <person name="Boedeker C."/>
            <person name="Pinto D."/>
            <person name="Vollmers J."/>
            <person name="Rivas-Marin E."/>
            <person name="Kohn T."/>
            <person name="Peeters S.H."/>
            <person name="Heuer A."/>
            <person name="Rast P."/>
            <person name="Oberbeckmann S."/>
            <person name="Bunk B."/>
            <person name="Jeske O."/>
            <person name="Meyerdierks A."/>
            <person name="Storesund J.E."/>
            <person name="Kallscheuer N."/>
            <person name="Luecker S."/>
            <person name="Lage O.M."/>
            <person name="Pohl T."/>
            <person name="Merkel B.J."/>
            <person name="Hornburger P."/>
            <person name="Mueller R.-W."/>
            <person name="Bruemmer F."/>
            <person name="Labrenz M."/>
            <person name="Spormann A.M."/>
            <person name="Op den Camp H."/>
            <person name="Overmann J."/>
            <person name="Amann R."/>
            <person name="Jetten M.S.M."/>
            <person name="Mascher T."/>
            <person name="Medema M.H."/>
            <person name="Devos D.P."/>
            <person name="Kaster A.-K."/>
            <person name="Ovreas L."/>
            <person name="Rohde M."/>
            <person name="Galperin M.Y."/>
            <person name="Jogler C."/>
        </authorList>
    </citation>
    <scope>NUCLEOTIDE SEQUENCE [LARGE SCALE GENOMIC DNA]</scope>
    <source>
        <strain evidence="3 4">Pan44</strain>
    </source>
</reference>
<feature type="transmembrane region" description="Helical" evidence="2">
    <location>
        <begin position="997"/>
        <end position="1020"/>
    </location>
</feature>
<evidence type="ECO:0000313" key="3">
    <source>
        <dbReference type="EMBL" id="QDT55916.1"/>
    </source>
</evidence>
<feature type="transmembrane region" description="Helical" evidence="2">
    <location>
        <begin position="351"/>
        <end position="370"/>
    </location>
</feature>
<dbReference type="RefSeq" id="WP_145032449.1">
    <property type="nucleotide sequence ID" value="NZ_CP036271.1"/>
</dbReference>
<keyword evidence="2" id="KW-1133">Transmembrane helix</keyword>
<feature type="transmembrane region" description="Helical" evidence="2">
    <location>
        <begin position="12"/>
        <end position="29"/>
    </location>
</feature>
<dbReference type="GO" id="GO:0042910">
    <property type="term" value="F:xenobiotic transmembrane transporter activity"/>
    <property type="evidence" value="ECO:0007669"/>
    <property type="project" value="TreeGrafter"/>
</dbReference>
<dbReference type="Gene3D" id="3.30.2090.10">
    <property type="entry name" value="Multidrug efflux transporter AcrB TolC docking domain, DN and DC subdomains"/>
    <property type="match status" value="2"/>
</dbReference>
<dbReference type="SUPFAM" id="SSF82714">
    <property type="entry name" value="Multidrug efflux transporter AcrB TolC docking domain, DN and DC subdomains"/>
    <property type="match status" value="2"/>
</dbReference>
<dbReference type="InParanoid" id="A0A517SIH7"/>
<feature type="transmembrane region" description="Helical" evidence="2">
    <location>
        <begin position="376"/>
        <end position="397"/>
    </location>
</feature>
<dbReference type="Gene3D" id="3.30.70.1320">
    <property type="entry name" value="Multidrug efflux transporter AcrB pore domain like"/>
    <property type="match status" value="1"/>
</dbReference>
<dbReference type="Pfam" id="PF00873">
    <property type="entry name" value="ACR_tran"/>
    <property type="match status" value="1"/>
</dbReference>
<accession>A0A517SIH7</accession>
<feature type="transmembrane region" description="Helical" evidence="2">
    <location>
        <begin position="896"/>
        <end position="917"/>
    </location>
</feature>
<organism evidence="3 4">
    <name type="scientific">Caulifigura coniformis</name>
    <dbReference type="NCBI Taxonomy" id="2527983"/>
    <lineage>
        <taxon>Bacteria</taxon>
        <taxon>Pseudomonadati</taxon>
        <taxon>Planctomycetota</taxon>
        <taxon>Planctomycetia</taxon>
        <taxon>Planctomycetales</taxon>
        <taxon>Planctomycetaceae</taxon>
        <taxon>Caulifigura</taxon>
    </lineage>
</organism>
<dbReference type="GO" id="GO:0005886">
    <property type="term" value="C:plasma membrane"/>
    <property type="evidence" value="ECO:0007669"/>
    <property type="project" value="TreeGrafter"/>
</dbReference>
<dbReference type="OrthoDB" id="9757876at2"/>